<evidence type="ECO:0000256" key="2">
    <source>
        <dbReference type="ARBA" id="ARBA00022490"/>
    </source>
</evidence>
<keyword evidence="8" id="KW-0961">Cell wall biogenesis/degradation</keyword>
<dbReference type="HAMAP" id="MF_00208">
    <property type="entry name" value="MurE"/>
    <property type="match status" value="1"/>
</dbReference>
<evidence type="ECO:0000259" key="9">
    <source>
        <dbReference type="Pfam" id="PF01225"/>
    </source>
</evidence>
<comment type="caution">
    <text evidence="12">The sequence shown here is derived from an EMBL/GenBank/DDBJ whole genome shotgun (WGS) entry which is preliminary data.</text>
</comment>
<dbReference type="GO" id="GO:0051301">
    <property type="term" value="P:cell division"/>
    <property type="evidence" value="ECO:0007669"/>
    <property type="project" value="InterPro"/>
</dbReference>
<dbReference type="GO" id="GO:0008360">
    <property type="term" value="P:regulation of cell shape"/>
    <property type="evidence" value="ECO:0007669"/>
    <property type="project" value="UniProtKB-KW"/>
</dbReference>
<evidence type="ECO:0000256" key="1">
    <source>
        <dbReference type="ARBA" id="ARBA00005898"/>
    </source>
</evidence>
<dbReference type="AlphaFoldDB" id="A0A644VER2"/>
<dbReference type="InterPro" id="IPR035911">
    <property type="entry name" value="MurE/MurF_N"/>
</dbReference>
<evidence type="ECO:0000256" key="6">
    <source>
        <dbReference type="ARBA" id="ARBA00022960"/>
    </source>
</evidence>
<dbReference type="PROSITE" id="PS01011">
    <property type="entry name" value="FOLYLPOLYGLU_SYNT_1"/>
    <property type="match status" value="1"/>
</dbReference>
<dbReference type="InterPro" id="IPR036565">
    <property type="entry name" value="Mur-like_cat_sf"/>
</dbReference>
<reference evidence="12" key="1">
    <citation type="submission" date="2019-08" db="EMBL/GenBank/DDBJ databases">
        <authorList>
            <person name="Kucharzyk K."/>
            <person name="Murdoch R.W."/>
            <person name="Higgins S."/>
            <person name="Loffler F."/>
        </authorList>
    </citation>
    <scope>NUCLEOTIDE SEQUENCE</scope>
</reference>
<evidence type="ECO:0000256" key="4">
    <source>
        <dbReference type="ARBA" id="ARBA00022741"/>
    </source>
</evidence>
<dbReference type="SUPFAM" id="SSF63418">
    <property type="entry name" value="MurE/MurF N-terminal domain"/>
    <property type="match status" value="1"/>
</dbReference>
<keyword evidence="5" id="KW-0067">ATP-binding</keyword>
<keyword evidence="3 12" id="KW-0436">Ligase</keyword>
<evidence type="ECO:0000313" key="12">
    <source>
        <dbReference type="EMBL" id="MPL89894.1"/>
    </source>
</evidence>
<dbReference type="Gene3D" id="3.40.1190.10">
    <property type="entry name" value="Mur-like, catalytic domain"/>
    <property type="match status" value="1"/>
</dbReference>
<dbReference type="EMBL" id="VSSQ01000290">
    <property type="protein sequence ID" value="MPL89894.1"/>
    <property type="molecule type" value="Genomic_DNA"/>
</dbReference>
<accession>A0A644VER2</accession>
<organism evidence="12">
    <name type="scientific">bioreactor metagenome</name>
    <dbReference type="NCBI Taxonomy" id="1076179"/>
    <lineage>
        <taxon>unclassified sequences</taxon>
        <taxon>metagenomes</taxon>
        <taxon>ecological metagenomes</taxon>
    </lineage>
</organism>
<dbReference type="SUPFAM" id="SSF53623">
    <property type="entry name" value="MurD-like peptide ligases, catalytic domain"/>
    <property type="match status" value="1"/>
</dbReference>
<dbReference type="Gene3D" id="3.40.1390.10">
    <property type="entry name" value="MurE/MurF, N-terminal domain"/>
    <property type="match status" value="1"/>
</dbReference>
<dbReference type="GO" id="GO:0071555">
    <property type="term" value="P:cell wall organization"/>
    <property type="evidence" value="ECO:0007669"/>
    <property type="project" value="UniProtKB-KW"/>
</dbReference>
<evidence type="ECO:0000259" key="11">
    <source>
        <dbReference type="Pfam" id="PF08245"/>
    </source>
</evidence>
<dbReference type="GO" id="GO:0005737">
    <property type="term" value="C:cytoplasm"/>
    <property type="evidence" value="ECO:0007669"/>
    <property type="project" value="InterPro"/>
</dbReference>
<dbReference type="InterPro" id="IPR000713">
    <property type="entry name" value="Mur_ligase_N"/>
</dbReference>
<dbReference type="Pfam" id="PF08245">
    <property type="entry name" value="Mur_ligase_M"/>
    <property type="match status" value="1"/>
</dbReference>
<dbReference type="NCBIfam" id="TIGR01085">
    <property type="entry name" value="murE"/>
    <property type="match status" value="1"/>
</dbReference>
<protein>
    <submittedName>
        <fullName evidence="12">UDP-N-acetylmuramoyl-L-alanyl-D-glutamate--2, 6-diaminopimelate ligase</fullName>
        <ecNumber evidence="12">6.3.2.13</ecNumber>
    </submittedName>
</protein>
<dbReference type="InterPro" id="IPR004101">
    <property type="entry name" value="Mur_ligase_C"/>
</dbReference>
<dbReference type="GO" id="GO:0004326">
    <property type="term" value="F:tetrahydrofolylpolyglutamate synthase activity"/>
    <property type="evidence" value="ECO:0007669"/>
    <property type="project" value="InterPro"/>
</dbReference>
<dbReference type="NCBIfam" id="NF001126">
    <property type="entry name" value="PRK00139.1-4"/>
    <property type="match status" value="1"/>
</dbReference>
<comment type="similarity">
    <text evidence="1">Belongs to the MurCDEF family. MurE subfamily.</text>
</comment>
<name>A0A644VER2_9ZZZZ</name>
<proteinExistence type="inferred from homology"/>
<dbReference type="NCBIfam" id="NF001124">
    <property type="entry name" value="PRK00139.1-2"/>
    <property type="match status" value="1"/>
</dbReference>
<dbReference type="SUPFAM" id="SSF53244">
    <property type="entry name" value="MurD-like peptide ligases, peptide-binding domain"/>
    <property type="match status" value="1"/>
</dbReference>
<dbReference type="InterPro" id="IPR013221">
    <property type="entry name" value="Mur_ligase_cen"/>
</dbReference>
<feature type="domain" description="Mur ligase central" evidence="11">
    <location>
        <begin position="133"/>
        <end position="336"/>
    </location>
</feature>
<dbReference type="Pfam" id="PF02875">
    <property type="entry name" value="Mur_ligase_C"/>
    <property type="match status" value="1"/>
</dbReference>
<dbReference type="InterPro" id="IPR005761">
    <property type="entry name" value="UDP-N-AcMur-Glu-dNH2Pim_ligase"/>
</dbReference>
<keyword evidence="7" id="KW-0573">Peptidoglycan synthesis</keyword>
<dbReference type="GO" id="GO:0005524">
    <property type="term" value="F:ATP binding"/>
    <property type="evidence" value="ECO:0007669"/>
    <property type="project" value="UniProtKB-KW"/>
</dbReference>
<evidence type="ECO:0000259" key="10">
    <source>
        <dbReference type="Pfam" id="PF02875"/>
    </source>
</evidence>
<evidence type="ECO:0000256" key="7">
    <source>
        <dbReference type="ARBA" id="ARBA00022984"/>
    </source>
</evidence>
<evidence type="ECO:0000256" key="8">
    <source>
        <dbReference type="ARBA" id="ARBA00023316"/>
    </source>
</evidence>
<dbReference type="GO" id="GO:0009252">
    <property type="term" value="P:peptidoglycan biosynthetic process"/>
    <property type="evidence" value="ECO:0007669"/>
    <property type="project" value="UniProtKB-KW"/>
</dbReference>
<feature type="domain" description="Mur ligase N-terminal catalytic" evidence="9">
    <location>
        <begin position="48"/>
        <end position="97"/>
    </location>
</feature>
<dbReference type="PANTHER" id="PTHR23135:SF4">
    <property type="entry name" value="UDP-N-ACETYLMURAMOYL-L-ALANYL-D-GLUTAMATE--2,6-DIAMINOPIMELATE LIGASE MURE HOMOLOG, CHLOROPLASTIC"/>
    <property type="match status" value="1"/>
</dbReference>
<dbReference type="EC" id="6.3.2.13" evidence="12"/>
<keyword evidence="2" id="KW-0963">Cytoplasm</keyword>
<dbReference type="GO" id="GO:0008765">
    <property type="term" value="F:UDP-N-acetylmuramoylalanyl-D-glutamate-2,6-diaminopimelate ligase activity"/>
    <property type="evidence" value="ECO:0007669"/>
    <property type="project" value="UniProtKB-EC"/>
</dbReference>
<dbReference type="InterPro" id="IPR018109">
    <property type="entry name" value="Folylpolyglutamate_synth_CS"/>
</dbReference>
<feature type="domain" description="Mur ligase C-terminal" evidence="10">
    <location>
        <begin position="359"/>
        <end position="488"/>
    </location>
</feature>
<sequence length="516" mass="57061">MQYEMQRGSLNGCFSCYEGVKIVEKQLAKLIELMPGAKVKSGSTDQIITDLTIDSRQVRKGSLFICLKGVHVDGHKFIEQAYKAGAVAVLVEDSVKAPEGLTVIKVNDTTEAMTAVAPWFYDSPGKQMRIIGVTGTNGKTTTTNIIRIILRKAGFKVGLIGTINIMIEEQVETSHNTTPDVVDLQKTLYRMLEAGCDYVVMEVSSHALALKRVAGIEFDVAALTNITQDHLDFHGTFEKYREAKALLFTTLHEGTKKGKTAVFNTDDYSAKTIMERTKTPIITYGRTAVNDVYPLTFEVAAKHMKLNLSTPVGEMDLLLHITGEFNVYNVMTAVSVMLAEKIDKKIITDVLNGFTGVPGRFQLVEAGQPYTVIVDYAHTPDGLDNVLKTARQITKGKLWAVFGCGGDRDNKKRPIMGRIALELADNLVVTSDNPRSENPELIILDIEKGLAGAPAEKKIHKITDRKEAIEFALSHAEPNDVILIAGKGHENYQILKDKTIHFDDCEVVSDYWHKRS</sequence>
<dbReference type="PANTHER" id="PTHR23135">
    <property type="entry name" value="MUR LIGASE FAMILY MEMBER"/>
    <property type="match status" value="1"/>
</dbReference>
<evidence type="ECO:0000256" key="5">
    <source>
        <dbReference type="ARBA" id="ARBA00022840"/>
    </source>
</evidence>
<dbReference type="Gene3D" id="3.90.190.20">
    <property type="entry name" value="Mur ligase, C-terminal domain"/>
    <property type="match status" value="1"/>
</dbReference>
<dbReference type="InterPro" id="IPR036615">
    <property type="entry name" value="Mur_ligase_C_dom_sf"/>
</dbReference>
<keyword evidence="6" id="KW-0133">Cell shape</keyword>
<evidence type="ECO:0000256" key="3">
    <source>
        <dbReference type="ARBA" id="ARBA00022598"/>
    </source>
</evidence>
<dbReference type="Pfam" id="PF01225">
    <property type="entry name" value="Mur_ligase"/>
    <property type="match status" value="1"/>
</dbReference>
<keyword evidence="4" id="KW-0547">Nucleotide-binding</keyword>
<gene>
    <name evidence="12" type="primary">murE_16</name>
    <name evidence="12" type="ORF">SDC9_35936</name>
</gene>